<keyword evidence="2 10" id="KW-0812">Transmembrane</keyword>
<keyword evidence="3" id="KW-0677">Repeat</keyword>
<dbReference type="CDD" id="cd11304">
    <property type="entry name" value="Cadherin_repeat"/>
    <property type="match status" value="1"/>
</dbReference>
<dbReference type="InterPro" id="IPR050174">
    <property type="entry name" value="Protocadherin/Cadherin-CA"/>
</dbReference>
<feature type="region of interest" description="Disordered" evidence="9">
    <location>
        <begin position="328"/>
        <end position="347"/>
    </location>
</feature>
<keyword evidence="4 8" id="KW-0106">Calcium</keyword>
<dbReference type="GO" id="GO:0007156">
    <property type="term" value="P:homophilic cell adhesion via plasma membrane adhesion molecules"/>
    <property type="evidence" value="ECO:0007669"/>
    <property type="project" value="InterPro"/>
</dbReference>
<protein>
    <submittedName>
        <fullName evidence="12">Protocadherin Fat 4</fullName>
    </submittedName>
</protein>
<accession>A0A2B4RAP4</accession>
<dbReference type="PROSITE" id="PS50268">
    <property type="entry name" value="CADHERIN_2"/>
    <property type="match status" value="1"/>
</dbReference>
<keyword evidence="7" id="KW-0325">Glycoprotein</keyword>
<evidence type="ECO:0000256" key="4">
    <source>
        <dbReference type="ARBA" id="ARBA00022837"/>
    </source>
</evidence>
<feature type="domain" description="Cadherin" evidence="11">
    <location>
        <begin position="53"/>
        <end position="159"/>
    </location>
</feature>
<keyword evidence="6 10" id="KW-0472">Membrane</keyword>
<reference evidence="13" key="1">
    <citation type="journal article" date="2017" name="bioRxiv">
        <title>Comparative analysis of the genomes of Stylophora pistillata and Acropora digitifera provides evidence for extensive differences between species of corals.</title>
        <authorList>
            <person name="Voolstra C.R."/>
            <person name="Li Y."/>
            <person name="Liew Y.J."/>
            <person name="Baumgarten S."/>
            <person name="Zoccola D."/>
            <person name="Flot J.-F."/>
            <person name="Tambutte S."/>
            <person name="Allemand D."/>
            <person name="Aranda M."/>
        </authorList>
    </citation>
    <scope>NUCLEOTIDE SEQUENCE [LARGE SCALE GENOMIC DNA]</scope>
</reference>
<proteinExistence type="predicted"/>
<feature type="transmembrane region" description="Helical" evidence="10">
    <location>
        <begin position="217"/>
        <end position="239"/>
    </location>
</feature>
<evidence type="ECO:0000313" key="12">
    <source>
        <dbReference type="EMBL" id="PFX14216.1"/>
    </source>
</evidence>
<evidence type="ECO:0000256" key="7">
    <source>
        <dbReference type="ARBA" id="ARBA00023180"/>
    </source>
</evidence>
<dbReference type="STRING" id="50429.A0A2B4RAP4"/>
<evidence type="ECO:0000256" key="3">
    <source>
        <dbReference type="ARBA" id="ARBA00022737"/>
    </source>
</evidence>
<dbReference type="PROSITE" id="PS00232">
    <property type="entry name" value="CADHERIN_1"/>
    <property type="match status" value="1"/>
</dbReference>
<evidence type="ECO:0000256" key="6">
    <source>
        <dbReference type="ARBA" id="ARBA00023136"/>
    </source>
</evidence>
<dbReference type="GO" id="GO:0005886">
    <property type="term" value="C:plasma membrane"/>
    <property type="evidence" value="ECO:0007669"/>
    <property type="project" value="InterPro"/>
</dbReference>
<gene>
    <name evidence="12" type="primary">Fat4</name>
    <name evidence="12" type="ORF">AWC38_SpisGene21641</name>
</gene>
<dbReference type="InterPro" id="IPR015919">
    <property type="entry name" value="Cadherin-like_sf"/>
</dbReference>
<evidence type="ECO:0000256" key="1">
    <source>
        <dbReference type="ARBA" id="ARBA00004167"/>
    </source>
</evidence>
<evidence type="ECO:0000313" key="13">
    <source>
        <dbReference type="Proteomes" id="UP000225706"/>
    </source>
</evidence>
<name>A0A2B4RAP4_STYPI</name>
<keyword evidence="13" id="KW-1185">Reference proteome</keyword>
<evidence type="ECO:0000256" key="2">
    <source>
        <dbReference type="ARBA" id="ARBA00022692"/>
    </source>
</evidence>
<evidence type="ECO:0000256" key="8">
    <source>
        <dbReference type="PROSITE-ProRule" id="PRU00043"/>
    </source>
</evidence>
<evidence type="ECO:0000256" key="10">
    <source>
        <dbReference type="SAM" id="Phobius"/>
    </source>
</evidence>
<sequence length="347" mass="39248">MSNFAISQKSELMLNPNPNGNNFSFMTRRHEHVDTVLVRILVKDVNDNSPVFYEQRYKKLLTEIPEPKTVVAQVTAFDRDSGINSELEYFIVSGSDSHFRIGEKTGAVSTSGSKNLKSQNLRLFNIRVSVSDYGNPPRKAKRQARLSVLVFFPLRSPLILIETTDTTMTVRFDLKDMARSNIAKYGIIVQEFVDNNNESLPQPKAAFQKEARKNYDAVVYSVGTALVLVIILAFLRGFYRLKLDRKRIHEEKKKRISFPMSNPRFQEPNSPVEKIKTPGPAKKMVAVNLDKGSEFSHRDEDEGSSPDSALGHARLELLRKQYLSVFHTAGSPKTPSKGLCRMQGRPV</sequence>
<organism evidence="12 13">
    <name type="scientific">Stylophora pistillata</name>
    <name type="common">Smooth cauliflower coral</name>
    <dbReference type="NCBI Taxonomy" id="50429"/>
    <lineage>
        <taxon>Eukaryota</taxon>
        <taxon>Metazoa</taxon>
        <taxon>Cnidaria</taxon>
        <taxon>Anthozoa</taxon>
        <taxon>Hexacorallia</taxon>
        <taxon>Scleractinia</taxon>
        <taxon>Astrocoeniina</taxon>
        <taxon>Pocilloporidae</taxon>
        <taxon>Stylophora</taxon>
    </lineage>
</organism>
<evidence type="ECO:0000256" key="5">
    <source>
        <dbReference type="ARBA" id="ARBA00022989"/>
    </source>
</evidence>
<comment type="caution">
    <text evidence="12">The sequence shown here is derived from an EMBL/GenBank/DDBJ whole genome shotgun (WGS) entry which is preliminary data.</text>
</comment>
<keyword evidence="5 10" id="KW-1133">Transmembrane helix</keyword>
<dbReference type="PANTHER" id="PTHR24028">
    <property type="entry name" value="CADHERIN-87A"/>
    <property type="match status" value="1"/>
</dbReference>
<dbReference type="SMART" id="SM00112">
    <property type="entry name" value="CA"/>
    <property type="match status" value="1"/>
</dbReference>
<evidence type="ECO:0000259" key="11">
    <source>
        <dbReference type="PROSITE" id="PS50268"/>
    </source>
</evidence>
<dbReference type="EMBL" id="LSMT01000818">
    <property type="protein sequence ID" value="PFX14216.1"/>
    <property type="molecule type" value="Genomic_DNA"/>
</dbReference>
<dbReference type="PANTHER" id="PTHR24028:SF328">
    <property type="entry name" value="CADHERIN-3"/>
    <property type="match status" value="1"/>
</dbReference>
<dbReference type="Gene3D" id="2.60.40.60">
    <property type="entry name" value="Cadherins"/>
    <property type="match status" value="1"/>
</dbReference>
<dbReference type="InterPro" id="IPR002126">
    <property type="entry name" value="Cadherin-like_dom"/>
</dbReference>
<dbReference type="AlphaFoldDB" id="A0A2B4RAP4"/>
<dbReference type="SUPFAM" id="SSF49313">
    <property type="entry name" value="Cadherin-like"/>
    <property type="match status" value="1"/>
</dbReference>
<dbReference type="OrthoDB" id="5952955at2759"/>
<dbReference type="InterPro" id="IPR020894">
    <property type="entry name" value="Cadherin_CS"/>
</dbReference>
<dbReference type="Pfam" id="PF00028">
    <property type="entry name" value="Cadherin"/>
    <property type="match status" value="1"/>
</dbReference>
<evidence type="ECO:0000256" key="9">
    <source>
        <dbReference type="SAM" id="MobiDB-lite"/>
    </source>
</evidence>
<dbReference type="GO" id="GO:0005509">
    <property type="term" value="F:calcium ion binding"/>
    <property type="evidence" value="ECO:0007669"/>
    <property type="project" value="UniProtKB-UniRule"/>
</dbReference>
<dbReference type="Proteomes" id="UP000225706">
    <property type="component" value="Unassembled WGS sequence"/>
</dbReference>
<comment type="subcellular location">
    <subcellularLocation>
        <location evidence="1">Membrane</location>
        <topology evidence="1">Single-pass membrane protein</topology>
    </subcellularLocation>
</comment>